<evidence type="ECO:0000256" key="2">
    <source>
        <dbReference type="SAM" id="MobiDB-lite"/>
    </source>
</evidence>
<proteinExistence type="predicted"/>
<gene>
    <name evidence="3" type="ORF">PMEA_00004142</name>
</gene>
<feature type="compositionally biased region" description="Low complexity" evidence="2">
    <location>
        <begin position="325"/>
        <end position="339"/>
    </location>
</feature>
<reference evidence="3 4" key="1">
    <citation type="submission" date="2022-05" db="EMBL/GenBank/DDBJ databases">
        <authorList>
            <consortium name="Genoscope - CEA"/>
            <person name="William W."/>
        </authorList>
    </citation>
    <scope>NUCLEOTIDE SEQUENCE [LARGE SCALE GENOMIC DNA]</scope>
</reference>
<dbReference type="PANTHER" id="PTHR13601">
    <property type="entry name" value="GAMETOGENETIN-BINDING PROTEIN 2"/>
    <property type="match status" value="1"/>
</dbReference>
<name>A0AAU9WGF6_9CNID</name>
<dbReference type="GO" id="GO:0005737">
    <property type="term" value="C:cytoplasm"/>
    <property type="evidence" value="ECO:0007669"/>
    <property type="project" value="TreeGrafter"/>
</dbReference>
<organism evidence="3 4">
    <name type="scientific">Pocillopora meandrina</name>
    <dbReference type="NCBI Taxonomy" id="46732"/>
    <lineage>
        <taxon>Eukaryota</taxon>
        <taxon>Metazoa</taxon>
        <taxon>Cnidaria</taxon>
        <taxon>Anthozoa</taxon>
        <taxon>Hexacorallia</taxon>
        <taxon>Scleractinia</taxon>
        <taxon>Astrocoeniina</taxon>
        <taxon>Pocilloporidae</taxon>
        <taxon>Pocillopora</taxon>
    </lineage>
</organism>
<feature type="compositionally biased region" description="Basic residues" evidence="2">
    <location>
        <begin position="340"/>
        <end position="350"/>
    </location>
</feature>
<evidence type="ECO:0000313" key="3">
    <source>
        <dbReference type="EMBL" id="CAH3109984.1"/>
    </source>
</evidence>
<evidence type="ECO:0000256" key="1">
    <source>
        <dbReference type="SAM" id="Coils"/>
    </source>
</evidence>
<dbReference type="InterPro" id="IPR026073">
    <property type="entry name" value="GGNBP2"/>
</dbReference>
<keyword evidence="4" id="KW-1185">Reference proteome</keyword>
<comment type="caution">
    <text evidence="3">The sequence shown here is derived from an EMBL/GenBank/DDBJ whole genome shotgun (WGS) entry which is preliminary data.</text>
</comment>
<sequence length="445" mass="50746">QVVLINANALLDTLENYLRKHGQIFCTECKSKVLRAYSILVGDLDGPSEKGCFATLYDGPKSCPQERHVHVLCDTGYIAHLIGRAEPELAEGRRERHAKTLDIAQEEVLTCLGIHLWERLHRLWQKLRAEEQTWQMLFYLGVEALRKITEWRLKKSKALSRLEQVVEEISEAERAKELRREQKRLKKKARRKEKCKCGTHLTISTANNELQAEETAKNEEELEEEEVCTNEIVEETREMNGHGDSCEDDEDDGDSGGSPCSCEDLSNCERSKSKKSVFRNGDCGYVAEYNKWSRMVHQSGDMCNHGEDSSTLGGEEEDICTDCLSGSPISGGSPQSNNGKGRKKKGKNKEKKQNSPRHEKQEKLVENIDDEEKRLLKLMGWKDGGTESMECFSSEEDLCISEQEILRFKANQSSVSQQRRKLREKLRQQFNNLTLKKGLNVAIVH</sequence>
<dbReference type="PANTHER" id="PTHR13601:SF2">
    <property type="entry name" value="GAMETOGENETIN-BINDING PROTEIN 2"/>
    <property type="match status" value="1"/>
</dbReference>
<feature type="region of interest" description="Disordered" evidence="2">
    <location>
        <begin position="323"/>
        <end position="367"/>
    </location>
</feature>
<feature type="non-terminal residue" evidence="3">
    <location>
        <position position="1"/>
    </location>
</feature>
<feature type="compositionally biased region" description="Basic and acidic residues" evidence="2">
    <location>
        <begin position="351"/>
        <end position="367"/>
    </location>
</feature>
<dbReference type="EMBL" id="CALNXJ010000012">
    <property type="protein sequence ID" value="CAH3109984.1"/>
    <property type="molecule type" value="Genomic_DNA"/>
</dbReference>
<dbReference type="AlphaFoldDB" id="A0AAU9WGF6"/>
<accession>A0AAU9WGF6</accession>
<feature type="coiled-coil region" evidence="1">
    <location>
        <begin position="155"/>
        <end position="225"/>
    </location>
</feature>
<evidence type="ECO:0008006" key="5">
    <source>
        <dbReference type="Google" id="ProtNLM"/>
    </source>
</evidence>
<keyword evidence="1" id="KW-0175">Coiled coil</keyword>
<dbReference type="GO" id="GO:0005634">
    <property type="term" value="C:nucleus"/>
    <property type="evidence" value="ECO:0007669"/>
    <property type="project" value="TreeGrafter"/>
</dbReference>
<protein>
    <recommendedName>
        <fullName evidence="5">Gametogenetin-binding protein 2</fullName>
    </recommendedName>
</protein>
<evidence type="ECO:0000313" key="4">
    <source>
        <dbReference type="Proteomes" id="UP001159428"/>
    </source>
</evidence>
<dbReference type="Proteomes" id="UP001159428">
    <property type="component" value="Unassembled WGS sequence"/>
</dbReference>